<dbReference type="SUPFAM" id="SSF53098">
    <property type="entry name" value="Ribonuclease H-like"/>
    <property type="match status" value="1"/>
</dbReference>
<dbReference type="PANTHER" id="PTHR46481">
    <property type="entry name" value="ZINC FINGER BED DOMAIN-CONTAINING PROTEIN 4"/>
    <property type="match status" value="1"/>
</dbReference>
<proteinExistence type="predicted"/>
<evidence type="ECO:0000259" key="2">
    <source>
        <dbReference type="Pfam" id="PF05699"/>
    </source>
</evidence>
<evidence type="ECO:0000256" key="1">
    <source>
        <dbReference type="SAM" id="MobiDB-lite"/>
    </source>
</evidence>
<dbReference type="InterPro" id="IPR012337">
    <property type="entry name" value="RNaseH-like_sf"/>
</dbReference>
<dbReference type="OMA" id="MIHSNEM"/>
<name>A0A914AK27_PATMI</name>
<feature type="region of interest" description="Disordered" evidence="1">
    <location>
        <begin position="432"/>
        <end position="453"/>
    </location>
</feature>
<dbReference type="AlphaFoldDB" id="A0A914AK27"/>
<protein>
    <recommendedName>
        <fullName evidence="2">HAT C-terminal dimerisation domain-containing protein</fullName>
    </recommendedName>
</protein>
<evidence type="ECO:0000313" key="3">
    <source>
        <dbReference type="EnsemblMetazoa" id="XP_038064087.1"/>
    </source>
</evidence>
<feature type="region of interest" description="Disordered" evidence="1">
    <location>
        <begin position="1"/>
        <end position="32"/>
    </location>
</feature>
<dbReference type="GeneID" id="119734620"/>
<evidence type="ECO:0000313" key="4">
    <source>
        <dbReference type="Proteomes" id="UP000887568"/>
    </source>
</evidence>
<dbReference type="InterPro" id="IPR052035">
    <property type="entry name" value="ZnF_BED_domain_contain"/>
</dbReference>
<organism evidence="3 4">
    <name type="scientific">Patiria miniata</name>
    <name type="common">Bat star</name>
    <name type="synonym">Asterina miniata</name>
    <dbReference type="NCBI Taxonomy" id="46514"/>
    <lineage>
        <taxon>Eukaryota</taxon>
        <taxon>Metazoa</taxon>
        <taxon>Echinodermata</taxon>
        <taxon>Eleutherozoa</taxon>
        <taxon>Asterozoa</taxon>
        <taxon>Asteroidea</taxon>
        <taxon>Valvatacea</taxon>
        <taxon>Valvatida</taxon>
        <taxon>Asterinidae</taxon>
        <taxon>Patiria</taxon>
    </lineage>
</organism>
<accession>A0A914AK27</accession>
<dbReference type="Proteomes" id="UP000887568">
    <property type="component" value="Unplaced"/>
</dbReference>
<dbReference type="OrthoDB" id="1607513at2759"/>
<feature type="domain" description="HAT C-terminal dimerisation" evidence="2">
    <location>
        <begin position="484"/>
        <end position="564"/>
    </location>
</feature>
<dbReference type="PANTHER" id="PTHR46481:SF9">
    <property type="entry name" value="ZINC FINGER BED DOMAIN-CONTAINING PROTEIN 1-LIKE"/>
    <property type="match status" value="1"/>
</dbReference>
<keyword evidence="4" id="KW-1185">Reference proteome</keyword>
<feature type="compositionally biased region" description="Low complexity" evidence="1">
    <location>
        <begin position="19"/>
        <end position="32"/>
    </location>
</feature>
<dbReference type="GO" id="GO:0046983">
    <property type="term" value="F:protein dimerization activity"/>
    <property type="evidence" value="ECO:0007669"/>
    <property type="project" value="InterPro"/>
</dbReference>
<dbReference type="InterPro" id="IPR008906">
    <property type="entry name" value="HATC_C_dom"/>
</dbReference>
<dbReference type="SUPFAM" id="SSF140996">
    <property type="entry name" value="Hermes dimerisation domain"/>
    <property type="match status" value="1"/>
</dbReference>
<reference evidence="3" key="1">
    <citation type="submission" date="2022-11" db="UniProtKB">
        <authorList>
            <consortium name="EnsemblMetazoa"/>
        </authorList>
    </citation>
    <scope>IDENTIFICATION</scope>
</reference>
<dbReference type="RefSeq" id="XP_038064087.1">
    <property type="nucleotide sequence ID" value="XM_038208159.1"/>
</dbReference>
<dbReference type="EnsemblMetazoa" id="XM_038208159.1">
    <property type="protein sequence ID" value="XP_038064087.1"/>
    <property type="gene ID" value="LOC119734620"/>
</dbReference>
<sequence>MMSHLKTKHPLEYSTTIRQRPSTTPQAPSPQSTIAEAFARGKKYPKDSPRWRELTNSVTHFIGKEMLPFYTVEKEGFRKMLAAFDRQYELPGRKYFSNTAIPELYNKVRGEVASLLRSIDFFSATTDMWSSNTMVPFMSLTVHFITDNWELKSRCLQTAFIPDNHTAETLNEALRAGLREWDLPVEKLACITTDNGANIVKAVRDLGWPWLNCFGHNLHLAVTNSVNDTPNTARAIGICHSIVACFSHSWLKKRDLKKAQADLNLPTHSLVKDCATRWGSQQKMMERLLEQAPAIRRVLGEDRNHSHLSPSWQDIHVMEAVNKALKPLADFTDIMSGEKHVTVSSLLPMMRHLADDVLLEVPEEEGMTASIKRSVLAKMEAKYDRDATQQLMRNSALLDPRYRGDPIKEQHLQHTKDLVIQEIADLEAAGHFPRDDVGASTSEDVEPPPQKKRRTLGSILGKAAIGPAPAELAAMPIRDRVERELERYLLVEVVGGDTSPLIWWREHQSSFPLLAKLAKKYLCICATSSPSERVFSTAGNVVTPQRSLLKPEKVNMLVFLARNL</sequence>
<dbReference type="Pfam" id="PF05699">
    <property type="entry name" value="Dimer_Tnp_hAT"/>
    <property type="match status" value="1"/>
</dbReference>